<evidence type="ECO:0000259" key="1">
    <source>
        <dbReference type="Pfam" id="PF13021"/>
    </source>
</evidence>
<accession>A0A1I1DB51</accession>
<dbReference type="InterPro" id="IPR024976">
    <property type="entry name" value="DUF3885"/>
</dbReference>
<keyword evidence="3" id="KW-1185">Reference proteome</keyword>
<gene>
    <name evidence="2" type="ORF">SAMN05421780_10164</name>
</gene>
<reference evidence="2 3" key="1">
    <citation type="submission" date="2016-10" db="EMBL/GenBank/DDBJ databases">
        <authorList>
            <person name="de Groot N.N."/>
        </authorList>
    </citation>
    <scope>NUCLEOTIDE SEQUENCE [LARGE SCALE GENOMIC DNA]</scope>
    <source>
        <strain evidence="2 3">DSM 6793</strain>
    </source>
</reference>
<dbReference type="AlphaFoldDB" id="A0A1I1DB51"/>
<dbReference type="RefSeq" id="WP_091505599.1">
    <property type="nucleotide sequence ID" value="NZ_FOLE01000001.1"/>
</dbReference>
<organism evidence="2 3">
    <name type="scientific">Flexibacter flexilis DSM 6793</name>
    <dbReference type="NCBI Taxonomy" id="927664"/>
    <lineage>
        <taxon>Bacteria</taxon>
        <taxon>Pseudomonadati</taxon>
        <taxon>Bacteroidota</taxon>
        <taxon>Cytophagia</taxon>
        <taxon>Cytophagales</taxon>
        <taxon>Flexibacteraceae</taxon>
        <taxon>Flexibacter</taxon>
    </lineage>
</organism>
<evidence type="ECO:0000313" key="3">
    <source>
        <dbReference type="Proteomes" id="UP000199514"/>
    </source>
</evidence>
<dbReference type="EMBL" id="FOLE01000001">
    <property type="protein sequence ID" value="SFB71566.1"/>
    <property type="molecule type" value="Genomic_DNA"/>
</dbReference>
<dbReference type="OrthoDB" id="8783685at2"/>
<protein>
    <recommendedName>
        <fullName evidence="1">DUF3885 domain-containing protein</fullName>
    </recommendedName>
</protein>
<proteinExistence type="predicted"/>
<dbReference type="Pfam" id="PF13021">
    <property type="entry name" value="DUF3885"/>
    <property type="match status" value="1"/>
</dbReference>
<dbReference type="Proteomes" id="UP000199514">
    <property type="component" value="Unassembled WGS sequence"/>
</dbReference>
<name>A0A1I1DB51_9BACT</name>
<feature type="domain" description="DUF3885" evidence="1">
    <location>
        <begin position="21"/>
        <end position="194"/>
    </location>
</feature>
<evidence type="ECO:0000313" key="2">
    <source>
        <dbReference type="EMBL" id="SFB71566.1"/>
    </source>
</evidence>
<sequence>MMTKEDFQNLWNLNYPNTVPISHLFKHDYSDRWFRIHSLPASKRYAENENEWEILLSRQNEIITDLLGLETPIVTVTGEYNWGDNRQIHVTDEEEIFKSFSFVRLDKIQLNKIDAEQYDEPNIYSPAFAQTIWKPNYHDKLLREIANDNTRAFFVSFDKNIIVAPYDGGVDFILKDNQTRDNYKEKYKQWLSEREDGL</sequence>